<feature type="transmembrane region" description="Helical" evidence="2">
    <location>
        <begin position="181"/>
        <end position="203"/>
    </location>
</feature>
<feature type="domain" description="DUF4396" evidence="3">
    <location>
        <begin position="73"/>
        <end position="209"/>
    </location>
</feature>
<keyword evidence="2" id="KW-1133">Transmembrane helix</keyword>
<evidence type="ECO:0000313" key="4">
    <source>
        <dbReference type="EMBL" id="MBW8636047.1"/>
    </source>
</evidence>
<feature type="compositionally biased region" description="Basic and acidic residues" evidence="1">
    <location>
        <begin position="237"/>
        <end position="247"/>
    </location>
</feature>
<feature type="transmembrane region" description="Helical" evidence="2">
    <location>
        <begin position="37"/>
        <end position="55"/>
    </location>
</feature>
<evidence type="ECO:0000259" key="3">
    <source>
        <dbReference type="Pfam" id="PF14342"/>
    </source>
</evidence>
<feature type="transmembrane region" description="Helical" evidence="2">
    <location>
        <begin position="145"/>
        <end position="169"/>
    </location>
</feature>
<feature type="transmembrane region" description="Helical" evidence="2">
    <location>
        <begin position="113"/>
        <end position="133"/>
    </location>
</feature>
<dbReference type="EMBL" id="JAICBX010000001">
    <property type="protein sequence ID" value="MBW8636047.1"/>
    <property type="molecule type" value="Genomic_DNA"/>
</dbReference>
<feature type="region of interest" description="Disordered" evidence="1">
    <location>
        <begin position="219"/>
        <end position="247"/>
    </location>
</feature>
<sequence>MLDGAMTVWFLMTGLSLAFVIWDSVSNGVTSWVQRAAWILVTAYTGVFGLFFYLVTCRRPFVGGHDQFTKPVWKQAVNSEMHCLAGDATGILAAALILSLFELANGWDAVAEYAAGFIFGLFIFQALMMLGMYQGDYMLAVRKTVFAETVSMNFVMAGMIPVMVILAVYWPESRHPGAASFWFRMSLASVVGGFIAYPINYWLVSSHLKHGCMTLPGADGPAPQLGHGSPETSMQHEQGRHHGVDNRHSEHMDHAAHSGHGGHEGMQMRSLSPPVATAWVVFSFAVLFAALIATNIYTPIRF</sequence>
<feature type="transmembrane region" description="Helical" evidence="2">
    <location>
        <begin position="83"/>
        <end position="101"/>
    </location>
</feature>
<feature type="transmembrane region" description="Helical" evidence="2">
    <location>
        <begin position="7"/>
        <end position="25"/>
    </location>
</feature>
<comment type="caution">
    <text evidence="4">The sequence shown here is derived from an EMBL/GenBank/DDBJ whole genome shotgun (WGS) entry which is preliminary data.</text>
</comment>
<dbReference type="InterPro" id="IPR025509">
    <property type="entry name" value="DUF4396"/>
</dbReference>
<feature type="transmembrane region" description="Helical" evidence="2">
    <location>
        <begin position="276"/>
        <end position="297"/>
    </location>
</feature>
<organism evidence="4 5">
    <name type="scientific">Flavimaribacter sediminis</name>
    <dbReference type="NCBI Taxonomy" id="2865987"/>
    <lineage>
        <taxon>Bacteria</taxon>
        <taxon>Pseudomonadati</taxon>
        <taxon>Pseudomonadota</taxon>
        <taxon>Alphaproteobacteria</taxon>
        <taxon>Hyphomicrobiales</taxon>
        <taxon>Rhizobiaceae</taxon>
        <taxon>Flavimaribacter</taxon>
    </lineage>
</organism>
<dbReference type="Proteomes" id="UP001196509">
    <property type="component" value="Unassembled WGS sequence"/>
</dbReference>
<proteinExistence type="predicted"/>
<reference evidence="4" key="1">
    <citation type="submission" date="2021-08" db="EMBL/GenBank/DDBJ databases">
        <title>Hoeflea bacterium WL0058 sp. nov., isolated from the sediment.</title>
        <authorList>
            <person name="Wang L."/>
            <person name="Zhang D."/>
        </authorList>
    </citation>
    <scope>NUCLEOTIDE SEQUENCE</scope>
    <source>
        <strain evidence="4">WL0058</strain>
    </source>
</reference>
<evidence type="ECO:0000313" key="5">
    <source>
        <dbReference type="Proteomes" id="UP001196509"/>
    </source>
</evidence>
<evidence type="ECO:0000256" key="2">
    <source>
        <dbReference type="SAM" id="Phobius"/>
    </source>
</evidence>
<accession>A0AAE2ZMI0</accession>
<name>A0AAE2ZMI0_9HYPH</name>
<dbReference type="Pfam" id="PF14342">
    <property type="entry name" value="DUF4396"/>
    <property type="match status" value="1"/>
</dbReference>
<dbReference type="AlphaFoldDB" id="A0AAE2ZMI0"/>
<evidence type="ECO:0000256" key="1">
    <source>
        <dbReference type="SAM" id="MobiDB-lite"/>
    </source>
</evidence>
<keyword evidence="5" id="KW-1185">Reference proteome</keyword>
<gene>
    <name evidence="4" type="ORF">K1W69_02525</name>
</gene>
<keyword evidence="2" id="KW-0812">Transmembrane</keyword>
<keyword evidence="2" id="KW-0472">Membrane</keyword>
<dbReference type="RefSeq" id="WP_220226757.1">
    <property type="nucleotide sequence ID" value="NZ_JAICBX010000001.1"/>
</dbReference>
<protein>
    <submittedName>
        <fullName evidence="4">DUF4396 domain-containing protein</fullName>
    </submittedName>
</protein>